<dbReference type="Proteomes" id="UP000030854">
    <property type="component" value="Unassembled WGS sequence"/>
</dbReference>
<accession>A0A0B1P7R1</accession>
<reference evidence="3 4" key="1">
    <citation type="journal article" date="2014" name="BMC Genomics">
        <title>Adaptive genomic structural variation in the grape powdery mildew pathogen, Erysiphe necator.</title>
        <authorList>
            <person name="Jones L."/>
            <person name="Riaz S."/>
            <person name="Morales-Cruz A."/>
            <person name="Amrine K.C."/>
            <person name="McGuire B."/>
            <person name="Gubler W.D."/>
            <person name="Walker M.A."/>
            <person name="Cantu D."/>
        </authorList>
    </citation>
    <scope>NUCLEOTIDE SEQUENCE [LARGE SCALE GENOMIC DNA]</scope>
    <source>
        <strain evidence="4">c</strain>
    </source>
</reference>
<protein>
    <recommendedName>
        <fullName evidence="2">DNA/RNA-binding protein Alba-like domain-containing protein</fullName>
    </recommendedName>
</protein>
<dbReference type="EMBL" id="JNVN01001684">
    <property type="protein sequence ID" value="KHJ32991.1"/>
    <property type="molecule type" value="Genomic_DNA"/>
</dbReference>
<feature type="domain" description="DNA/RNA-binding protein Alba-like" evidence="2">
    <location>
        <begin position="88"/>
        <end position="160"/>
    </location>
</feature>
<keyword evidence="4" id="KW-1185">Reference proteome</keyword>
<feature type="compositionally biased region" description="Basic and acidic residues" evidence="1">
    <location>
        <begin position="23"/>
        <end position="34"/>
    </location>
</feature>
<evidence type="ECO:0000256" key="1">
    <source>
        <dbReference type="SAM" id="MobiDB-lite"/>
    </source>
</evidence>
<name>A0A0B1P7R1_UNCNE</name>
<proteinExistence type="predicted"/>
<gene>
    <name evidence="3" type="ORF">EV44_g4833</name>
</gene>
<dbReference type="AlphaFoldDB" id="A0A0B1P7R1"/>
<organism evidence="3 4">
    <name type="scientific">Uncinula necator</name>
    <name type="common">Grape powdery mildew</name>
    <dbReference type="NCBI Taxonomy" id="52586"/>
    <lineage>
        <taxon>Eukaryota</taxon>
        <taxon>Fungi</taxon>
        <taxon>Dikarya</taxon>
        <taxon>Ascomycota</taxon>
        <taxon>Pezizomycotina</taxon>
        <taxon>Leotiomycetes</taxon>
        <taxon>Erysiphales</taxon>
        <taxon>Erysiphaceae</taxon>
        <taxon>Erysiphe</taxon>
    </lineage>
</organism>
<dbReference type="Pfam" id="PF01918">
    <property type="entry name" value="Alba"/>
    <property type="match status" value="1"/>
</dbReference>
<evidence type="ECO:0000313" key="3">
    <source>
        <dbReference type="EMBL" id="KHJ32991.1"/>
    </source>
</evidence>
<dbReference type="GO" id="GO:0003676">
    <property type="term" value="F:nucleic acid binding"/>
    <property type="evidence" value="ECO:0007669"/>
    <property type="project" value="InterPro"/>
</dbReference>
<sequence>MLGDIDSDGNGNDLKSRKKRKRLSEDTDGIEKKFSLPPKKRIAINEQRNESRSTLPSCEVALPANSPSIKTTPPTLLSISENYNIKSLNIKSASKIHAKVVQALEVLSSFPAIGAGAKHGLVLLEAKSNACCKMISIVEIIKRQIVQEMQGKWYQYNTLEQNLLKRKEIQTEKKDDTQLPNEDGVDTENFEIMKTPFERAIYGVPKVRLEPVMKIYLSRVRIEHLRKIYGEQTNGIM</sequence>
<comment type="caution">
    <text evidence="3">The sequence shown here is derived from an EMBL/GenBank/DDBJ whole genome shotgun (WGS) entry which is preliminary data.</text>
</comment>
<dbReference type="InterPro" id="IPR002775">
    <property type="entry name" value="DNA/RNA-bd_Alba-like"/>
</dbReference>
<evidence type="ECO:0000313" key="4">
    <source>
        <dbReference type="Proteomes" id="UP000030854"/>
    </source>
</evidence>
<dbReference type="OMA" id="CKMITVA"/>
<evidence type="ECO:0000259" key="2">
    <source>
        <dbReference type="Pfam" id="PF01918"/>
    </source>
</evidence>
<feature type="region of interest" description="Disordered" evidence="1">
    <location>
        <begin position="1"/>
        <end position="56"/>
    </location>
</feature>
<dbReference type="HOGENOM" id="CLU_057902_3_0_1"/>